<sequence>MTGHRTPAPNSASMRFGQASSNEMPSIFVRISIRRGGCPS</sequence>
<accession>A0A0K1QFG6</accession>
<feature type="compositionally biased region" description="Polar residues" evidence="1">
    <location>
        <begin position="8"/>
        <end position="24"/>
    </location>
</feature>
<name>A0A0K1QFG6_9BACT</name>
<dbReference type="KEGG" id="llu:AKJ09_11055"/>
<protein>
    <submittedName>
        <fullName evidence="2">Uncharacterized protein</fullName>
    </submittedName>
</protein>
<dbReference type="Proteomes" id="UP000064967">
    <property type="component" value="Chromosome"/>
</dbReference>
<keyword evidence="3" id="KW-1185">Reference proteome</keyword>
<evidence type="ECO:0000313" key="3">
    <source>
        <dbReference type="Proteomes" id="UP000064967"/>
    </source>
</evidence>
<dbReference type="EMBL" id="CP012333">
    <property type="protein sequence ID" value="AKV04392.1"/>
    <property type="molecule type" value="Genomic_DNA"/>
</dbReference>
<feature type="region of interest" description="Disordered" evidence="1">
    <location>
        <begin position="1"/>
        <end position="26"/>
    </location>
</feature>
<organism evidence="2 3">
    <name type="scientific">Labilithrix luteola</name>
    <dbReference type="NCBI Taxonomy" id="1391654"/>
    <lineage>
        <taxon>Bacteria</taxon>
        <taxon>Pseudomonadati</taxon>
        <taxon>Myxococcota</taxon>
        <taxon>Polyangia</taxon>
        <taxon>Polyangiales</taxon>
        <taxon>Labilitrichaceae</taxon>
        <taxon>Labilithrix</taxon>
    </lineage>
</organism>
<proteinExistence type="predicted"/>
<evidence type="ECO:0000313" key="2">
    <source>
        <dbReference type="EMBL" id="AKV04392.1"/>
    </source>
</evidence>
<evidence type="ECO:0000256" key="1">
    <source>
        <dbReference type="SAM" id="MobiDB-lite"/>
    </source>
</evidence>
<dbReference type="AlphaFoldDB" id="A0A0K1QFG6"/>
<reference evidence="2 3" key="1">
    <citation type="submission" date="2015-08" db="EMBL/GenBank/DDBJ databases">
        <authorList>
            <person name="Babu N.S."/>
            <person name="Beckwith C.J."/>
            <person name="Beseler K.G."/>
            <person name="Brison A."/>
            <person name="Carone J.V."/>
            <person name="Caskin T.P."/>
            <person name="Diamond M."/>
            <person name="Durham M.E."/>
            <person name="Foxe J.M."/>
            <person name="Go M."/>
            <person name="Henderson B.A."/>
            <person name="Jones I.B."/>
            <person name="McGettigan J.A."/>
            <person name="Micheletti S.J."/>
            <person name="Nasrallah M.E."/>
            <person name="Ortiz D."/>
            <person name="Piller C.R."/>
            <person name="Privatt S.R."/>
            <person name="Schneider S.L."/>
            <person name="Sharp S."/>
            <person name="Smith T.C."/>
            <person name="Stanton J.D."/>
            <person name="Ullery H.E."/>
            <person name="Wilson R.J."/>
            <person name="Serrano M.G."/>
            <person name="Buck G."/>
            <person name="Lee V."/>
            <person name="Wang Y."/>
            <person name="Carvalho R."/>
            <person name="Voegtly L."/>
            <person name="Shi R."/>
            <person name="Duckworth R."/>
            <person name="Johnson A."/>
            <person name="Loviza R."/>
            <person name="Walstead R."/>
            <person name="Shah Z."/>
            <person name="Kiflezghi M."/>
            <person name="Wade K."/>
            <person name="Ball S.L."/>
            <person name="Bradley K.W."/>
            <person name="Asai D.J."/>
            <person name="Bowman C.A."/>
            <person name="Russell D.A."/>
            <person name="Pope W.H."/>
            <person name="Jacobs-Sera D."/>
            <person name="Hendrix R.W."/>
            <person name="Hatfull G.F."/>
        </authorList>
    </citation>
    <scope>NUCLEOTIDE SEQUENCE [LARGE SCALE GENOMIC DNA]</scope>
    <source>
        <strain evidence="2 3">DSM 27648</strain>
    </source>
</reference>
<gene>
    <name evidence="2" type="ORF">AKJ09_11055</name>
</gene>